<dbReference type="InterPro" id="IPR036866">
    <property type="entry name" value="RibonucZ/Hydroxyglut_hydro"/>
</dbReference>
<evidence type="ECO:0000313" key="8">
    <source>
        <dbReference type="Proteomes" id="UP001274830"/>
    </source>
</evidence>
<dbReference type="PANTHER" id="PTHR45922">
    <property type="entry name" value="CLEAVAGE AND POLYADENYLATION SPECIFICITY FACTOR SUBUNIT 2"/>
    <property type="match status" value="1"/>
</dbReference>
<dbReference type="EMBL" id="JAUTXT010000035">
    <property type="protein sequence ID" value="KAK3672203.1"/>
    <property type="molecule type" value="Genomic_DNA"/>
</dbReference>
<evidence type="ECO:0000256" key="3">
    <source>
        <dbReference type="ARBA" id="ARBA00023242"/>
    </source>
</evidence>
<feature type="region of interest" description="Disordered" evidence="5">
    <location>
        <begin position="483"/>
        <end position="525"/>
    </location>
</feature>
<dbReference type="PANTHER" id="PTHR45922:SF1">
    <property type="entry name" value="CLEAVAGE AND POLYADENYLATION SPECIFICITY FACTOR SUBUNIT 2"/>
    <property type="match status" value="1"/>
</dbReference>
<dbReference type="SMART" id="SM01027">
    <property type="entry name" value="Beta-Casp"/>
    <property type="match status" value="1"/>
</dbReference>
<dbReference type="InterPro" id="IPR027075">
    <property type="entry name" value="CPSF2"/>
</dbReference>
<dbReference type="Proteomes" id="UP001274830">
    <property type="component" value="Unassembled WGS sequence"/>
</dbReference>
<protein>
    <recommendedName>
        <fullName evidence="4">Cleavage and polyadenylation specificity factor subunit 2</fullName>
    </recommendedName>
    <alternativeName>
        <fullName evidence="4">Cleavage and polyadenylation specificity factor 100 kDa subunit</fullName>
    </alternativeName>
</protein>
<sequence length="987" mass="105813">MFNFTPLLGARTESAASQSLLELDGGIKILVDVGWDEAFNAQRLDALSEHVSTLSLILLTHPTVEHIGAYAHCCKHIPLFAKIPVYATTPVINLGVTLLTDLYASAPLAASVIPSSTIATNNASPADASTNLLLEPPTADDIATYFHLINPLKYSQPHQPTASSWSPPLNSLTITAYGAGHTLGGTIWHIQHGMESIVYAADWNQGRENLLPGAAFLSGGQEILEPLQRPTALICSANGVERNETLARKDRDAALISLVRETIAQGGKVLIPTDSSARMLEIAFLLNEAWRDGLGGPHADTYRPARVYMASKTAKTTVRYLQSMLEWVEESVRAEAEAAMTKSKGQGALRDPMDWRHVRALERKGQVDQVLGRDKPCVLLTSDKSLEWGFARQGLKAMAGESRNMVVLTEEVRTIDPRRKGVGRQLWEAWRGGQSGKASGVKVVDGNGVPIEWAENSTTALAGDELALWETYQARQRQLHSTLQGDNTMIDPTSGDLADKQAAGEDEAADASSDSEDEDEDTEHQGRALNLSAQLTQSHKRQKAAEALTEGELGVNVLLRSQNAVHDYEVRGKKGREKMFPFVAKKSREDIFGIVIRAEDFLRAEEKDDVMGEDLKDDRSTVGGKRKWSEAAGGRGGKGAQQGKSKRARVEDGGRGKKGGGHDDIDAAIARATGEGDKEDGEDDFDSESDYEPEDFGAAGPQKVVSTTQELQLHLRIAHIDFAGLCGMRALQMIVPLVRPKKVILTSGSESEVQALAEALRPGMADGTEILTPKDGEIVEAGGDSNAWSLKLSRQLVKRLTWQNVKGLGVVALTGRLGVDPTTTQSSAVDVKAETKEEDDTPKKKKARLVKEEAEPEQATKSSAKPDDAHTALPILDLPSSSSALASIQHTQPTRPVHVGDLRLASLRELLTSSGHTAVFAGEGTLLVNNVVIVRKAGGGNGRIEIECAVRGLDVAGRSPGGGMGDGGTFGAVKRAVYGGLAVVAGV</sequence>
<gene>
    <name evidence="7" type="ORF">LTR78_007956</name>
</gene>
<feature type="region of interest" description="Disordered" evidence="5">
    <location>
        <begin position="822"/>
        <end position="871"/>
    </location>
</feature>
<dbReference type="AlphaFoldDB" id="A0AAE0TR18"/>
<evidence type="ECO:0000256" key="5">
    <source>
        <dbReference type="SAM" id="MobiDB-lite"/>
    </source>
</evidence>
<evidence type="ECO:0000259" key="6">
    <source>
        <dbReference type="SMART" id="SM01027"/>
    </source>
</evidence>
<keyword evidence="3 4" id="KW-0539">Nucleus</keyword>
<accession>A0AAE0TR18</accession>
<dbReference type="CDD" id="cd16293">
    <property type="entry name" value="CPSF2-like_MBL-fold"/>
    <property type="match status" value="1"/>
</dbReference>
<feature type="compositionally biased region" description="Acidic residues" evidence="5">
    <location>
        <begin position="677"/>
        <end position="695"/>
    </location>
</feature>
<evidence type="ECO:0000313" key="7">
    <source>
        <dbReference type="EMBL" id="KAK3672203.1"/>
    </source>
</evidence>
<dbReference type="SUPFAM" id="SSF56281">
    <property type="entry name" value="Metallo-hydrolase/oxidoreductase"/>
    <property type="match status" value="1"/>
</dbReference>
<dbReference type="GO" id="GO:0006397">
    <property type="term" value="P:mRNA processing"/>
    <property type="evidence" value="ECO:0007669"/>
    <property type="project" value="UniProtKB-KW"/>
</dbReference>
<dbReference type="InterPro" id="IPR035639">
    <property type="entry name" value="CPSF2_MBL"/>
</dbReference>
<dbReference type="Gene3D" id="3.60.15.10">
    <property type="entry name" value="Ribonuclease Z/Hydroxyacylglutathione hydrolase-like"/>
    <property type="match status" value="1"/>
</dbReference>
<dbReference type="GO" id="GO:0003723">
    <property type="term" value="F:RNA binding"/>
    <property type="evidence" value="ECO:0007669"/>
    <property type="project" value="UniProtKB-KW"/>
</dbReference>
<dbReference type="Pfam" id="PF13299">
    <property type="entry name" value="CPSF100_C"/>
    <property type="match status" value="1"/>
</dbReference>
<evidence type="ECO:0000256" key="4">
    <source>
        <dbReference type="RuleBase" id="RU365006"/>
    </source>
</evidence>
<feature type="domain" description="Beta-Casp" evidence="6">
    <location>
        <begin position="279"/>
        <end position="426"/>
    </location>
</feature>
<dbReference type="GO" id="GO:0005847">
    <property type="term" value="C:mRNA cleavage and polyadenylation specificity factor complex"/>
    <property type="evidence" value="ECO:0007669"/>
    <property type="project" value="InterPro"/>
</dbReference>
<comment type="similarity">
    <text evidence="4">Belongs to the metallo-beta-lactamase superfamily. RNA-metabolizing metallo-beta-lactamase-like family. CPSF2/YSH1 subfamily.</text>
</comment>
<name>A0AAE0TR18_9PEZI</name>
<feature type="compositionally biased region" description="Acidic residues" evidence="5">
    <location>
        <begin position="504"/>
        <end position="522"/>
    </location>
</feature>
<feature type="compositionally biased region" description="Basic and acidic residues" evidence="5">
    <location>
        <begin position="648"/>
        <end position="665"/>
    </location>
</feature>
<dbReference type="InterPro" id="IPR022712">
    <property type="entry name" value="Beta_Casp"/>
</dbReference>
<dbReference type="InterPro" id="IPR001279">
    <property type="entry name" value="Metallo-B-lactamas"/>
</dbReference>
<proteinExistence type="inferred from homology"/>
<organism evidence="7 8">
    <name type="scientific">Recurvomyces mirabilis</name>
    <dbReference type="NCBI Taxonomy" id="574656"/>
    <lineage>
        <taxon>Eukaryota</taxon>
        <taxon>Fungi</taxon>
        <taxon>Dikarya</taxon>
        <taxon>Ascomycota</taxon>
        <taxon>Pezizomycotina</taxon>
        <taxon>Dothideomycetes</taxon>
        <taxon>Dothideomycetidae</taxon>
        <taxon>Mycosphaerellales</taxon>
        <taxon>Teratosphaeriaceae</taxon>
        <taxon>Recurvomyces</taxon>
    </lineage>
</organism>
<comment type="caution">
    <text evidence="7">The sequence shown here is derived from an EMBL/GenBank/DDBJ whole genome shotgun (WGS) entry which is preliminary data.</text>
</comment>
<evidence type="ECO:0000256" key="2">
    <source>
        <dbReference type="ARBA" id="ARBA00022664"/>
    </source>
</evidence>
<keyword evidence="8" id="KW-1185">Reference proteome</keyword>
<dbReference type="InterPro" id="IPR025069">
    <property type="entry name" value="Cpsf2_C"/>
</dbReference>
<dbReference type="Pfam" id="PF16661">
    <property type="entry name" value="Lactamase_B_6"/>
    <property type="match status" value="1"/>
</dbReference>
<evidence type="ECO:0000256" key="1">
    <source>
        <dbReference type="ARBA" id="ARBA00004123"/>
    </source>
</evidence>
<dbReference type="Pfam" id="PF10996">
    <property type="entry name" value="Beta-Casp"/>
    <property type="match status" value="1"/>
</dbReference>
<feature type="region of interest" description="Disordered" evidence="5">
    <location>
        <begin position="613"/>
        <end position="701"/>
    </location>
</feature>
<reference evidence="7" key="1">
    <citation type="submission" date="2023-07" db="EMBL/GenBank/DDBJ databases">
        <title>Black Yeasts Isolated from many extreme environments.</title>
        <authorList>
            <person name="Coleine C."/>
            <person name="Stajich J.E."/>
            <person name="Selbmann L."/>
        </authorList>
    </citation>
    <scope>NUCLEOTIDE SEQUENCE</scope>
    <source>
        <strain evidence="7">CCFEE 5485</strain>
    </source>
</reference>
<comment type="subcellular location">
    <subcellularLocation>
        <location evidence="1 4">Nucleus</location>
    </subcellularLocation>
</comment>
<keyword evidence="4" id="KW-0694">RNA-binding</keyword>
<keyword evidence="2 4" id="KW-0507">mRNA processing</keyword>